<dbReference type="STRING" id="988801.SAMN05216522_110145"/>
<evidence type="ECO:0008006" key="3">
    <source>
        <dbReference type="Google" id="ProtNLM"/>
    </source>
</evidence>
<sequence length="371" mass="43022">MADYRFYLQNPASKEGNYLVDEILFQSKGAKKGGAHFAFMSSSGIDLLFKDERFISFIKDNHFFLTVGVDAITDEKALNEILKFNEKYANLVIKFFITEAKNSIFHPKFIWFQKEKHYVHIVGSGNLTAGGLRWNVEAYSTYICSVEKQNEIYNWEKFLTENTDFLFDHDNERVKLALKRNTENRKILAKIAKDKSILLDEDTVKDEIPEPHPDNTILIAEISKNGDRLQQVNFDKDNFFNFFDATTVQDEATYNLFFQVNKDGLMQEKEIRPAVVVKSHNYRFELNAVKGMKYPEEGKPIGVFLKIAAKSFLYMVVLPTENAHSVLDEFLTEKLGISSNRMRRIRIKAEEIRTRTPDLPIWVKTTLADHI</sequence>
<dbReference type="Gene3D" id="3.30.870.10">
    <property type="entry name" value="Endonuclease Chain A"/>
    <property type="match status" value="1"/>
</dbReference>
<dbReference type="AlphaFoldDB" id="A0A1H9L2Z4"/>
<keyword evidence="2" id="KW-1185">Reference proteome</keyword>
<gene>
    <name evidence="1" type="ORF">SAMN05216522_110145</name>
</gene>
<dbReference type="Proteomes" id="UP000242515">
    <property type="component" value="Unassembled WGS sequence"/>
</dbReference>
<dbReference type="RefSeq" id="WP_092677360.1">
    <property type="nucleotide sequence ID" value="NZ_FOGC01000010.1"/>
</dbReference>
<name>A0A1H9L2Z4_9GAMM</name>
<protein>
    <recommendedName>
        <fullName evidence="3">PLD-like domain-containing protein</fullName>
    </recommendedName>
</protein>
<dbReference type="EMBL" id="FOGC01000010">
    <property type="protein sequence ID" value="SER05688.1"/>
    <property type="molecule type" value="Genomic_DNA"/>
</dbReference>
<organism evidence="1 2">
    <name type="scientific">Rosenbergiella nectarea</name>
    <dbReference type="NCBI Taxonomy" id="988801"/>
    <lineage>
        <taxon>Bacteria</taxon>
        <taxon>Pseudomonadati</taxon>
        <taxon>Pseudomonadota</taxon>
        <taxon>Gammaproteobacteria</taxon>
        <taxon>Enterobacterales</taxon>
        <taxon>Erwiniaceae</taxon>
        <taxon>Rosenbergiella</taxon>
    </lineage>
</organism>
<evidence type="ECO:0000313" key="2">
    <source>
        <dbReference type="Proteomes" id="UP000242515"/>
    </source>
</evidence>
<reference evidence="2" key="1">
    <citation type="submission" date="2016-10" db="EMBL/GenBank/DDBJ databases">
        <authorList>
            <person name="Varghese N."/>
            <person name="Submissions S."/>
        </authorList>
    </citation>
    <scope>NUCLEOTIDE SEQUENCE [LARGE SCALE GENOMIC DNA]</scope>
    <source>
        <strain evidence="2">8N4</strain>
    </source>
</reference>
<dbReference type="OrthoDB" id="9148335at2"/>
<evidence type="ECO:0000313" key="1">
    <source>
        <dbReference type="EMBL" id="SER05688.1"/>
    </source>
</evidence>
<accession>A0A1H9L2Z4</accession>
<proteinExistence type="predicted"/>
<dbReference type="CDD" id="cd09117">
    <property type="entry name" value="PLDc_Bfil_DEXD_like"/>
    <property type="match status" value="1"/>
</dbReference>